<feature type="transmembrane region" description="Helical" evidence="5">
    <location>
        <begin position="227"/>
        <end position="246"/>
    </location>
</feature>
<dbReference type="EMBL" id="CAJGYM010000026">
    <property type="protein sequence ID" value="CAD6192246.1"/>
    <property type="molecule type" value="Genomic_DNA"/>
</dbReference>
<dbReference type="InterPro" id="IPR002293">
    <property type="entry name" value="AA/rel_permease1"/>
</dbReference>
<comment type="caution">
    <text evidence="7">The sequence shown here is derived from an EMBL/GenBank/DDBJ whole genome shotgun (WGS) entry which is preliminary data.</text>
</comment>
<evidence type="ECO:0000256" key="4">
    <source>
        <dbReference type="ARBA" id="ARBA00023136"/>
    </source>
</evidence>
<name>A0A8S1H6X0_9PELO</name>
<dbReference type="Proteomes" id="UP000835052">
    <property type="component" value="Unassembled WGS sequence"/>
</dbReference>
<feature type="transmembrane region" description="Helical" evidence="5">
    <location>
        <begin position="27"/>
        <end position="49"/>
    </location>
</feature>
<gene>
    <name evidence="7" type="ORF">CAUJ_LOCUS8165</name>
</gene>
<evidence type="ECO:0000313" key="8">
    <source>
        <dbReference type="Proteomes" id="UP000835052"/>
    </source>
</evidence>
<evidence type="ECO:0000259" key="6">
    <source>
        <dbReference type="Pfam" id="PF13906"/>
    </source>
</evidence>
<accession>A0A8S1H6X0</accession>
<feature type="transmembrane region" description="Helical" evidence="5">
    <location>
        <begin position="61"/>
        <end position="80"/>
    </location>
</feature>
<feature type="transmembrane region" description="Helical" evidence="5">
    <location>
        <begin position="442"/>
        <end position="464"/>
    </location>
</feature>
<dbReference type="PIRSF" id="PIRSF006060">
    <property type="entry name" value="AA_transporter"/>
    <property type="match status" value="1"/>
</dbReference>
<dbReference type="Pfam" id="PF13520">
    <property type="entry name" value="AA_permease_2"/>
    <property type="match status" value="1"/>
</dbReference>
<feature type="transmembrane region" description="Helical" evidence="5">
    <location>
        <begin position="92"/>
        <end position="113"/>
    </location>
</feature>
<dbReference type="Pfam" id="PF13906">
    <property type="entry name" value="AA_permease_C"/>
    <property type="match status" value="1"/>
</dbReference>
<feature type="transmembrane region" description="Helical" evidence="5">
    <location>
        <begin position="160"/>
        <end position="178"/>
    </location>
</feature>
<dbReference type="GO" id="GO:0005886">
    <property type="term" value="C:plasma membrane"/>
    <property type="evidence" value="ECO:0007669"/>
    <property type="project" value="TreeGrafter"/>
</dbReference>
<sequence>MSLLKAISRKKKLEEAASLDSNLRRCLGLFDITFLALGQMMGAGIYVLTGTVVRNMAGPSIIFSFLLAGAAALLSAFSYAEFGARFPRAGSAYTYTYVGLGELWAFVVGWTILLEYMIGNAAVARSWSAYFDTLVDNQVENMTVGAFGEFNTAGGFFSRYPDFLACALILLVSVAISLGSRISSNVNSTFVILNIVVSIVVICGATYADFSLWTGTVPNGNYRFMPFGVEGMLSGAATCFFSYIGFEMLATTGEEVKEPRKTIPRATFLCISVVATIYILMSSTLTLMLPYEDVHPRAPFAEAFDAKGATVVRYIITAGALAGMSNNLVAGVFSLPRSVYAMADDGLLFKFLAQVNKKTQVPLNAIIVFTLLNAILTLVFDIDSLVEFLSIGTLFAYSIVSACVLILRYQPAPIGNDYKRLDNGGTLRAWIPFRNFWESLPAGGSISIGVALLVSSFFSFIFALKLELYGSVVGMLLLSLNLLVPFVPFMPCLSLLVNVAMMAHLSYLTWIRLFIWMAIGLIIYFAYGIRHSKEARRLTTIADMRMSSTFSHRNTLKQ</sequence>
<evidence type="ECO:0000256" key="1">
    <source>
        <dbReference type="ARBA" id="ARBA00004141"/>
    </source>
</evidence>
<comment type="subcellular location">
    <subcellularLocation>
        <location evidence="1">Membrane</location>
        <topology evidence="1">Multi-pass membrane protein</topology>
    </subcellularLocation>
</comment>
<feature type="domain" description="Cationic amino acid transporter C-terminal" evidence="6">
    <location>
        <begin position="484"/>
        <end position="532"/>
    </location>
</feature>
<dbReference type="InterPro" id="IPR029485">
    <property type="entry name" value="CAT_C"/>
</dbReference>
<dbReference type="AlphaFoldDB" id="A0A8S1H6X0"/>
<keyword evidence="4 5" id="KW-0472">Membrane</keyword>
<feature type="transmembrane region" description="Helical" evidence="5">
    <location>
        <begin position="361"/>
        <end position="381"/>
    </location>
</feature>
<proteinExistence type="predicted"/>
<feature type="transmembrane region" description="Helical" evidence="5">
    <location>
        <begin position="388"/>
        <end position="409"/>
    </location>
</feature>
<dbReference type="Gene3D" id="1.20.1740.10">
    <property type="entry name" value="Amino acid/polyamine transporter I"/>
    <property type="match status" value="1"/>
</dbReference>
<organism evidence="7 8">
    <name type="scientific">Caenorhabditis auriculariae</name>
    <dbReference type="NCBI Taxonomy" id="2777116"/>
    <lineage>
        <taxon>Eukaryota</taxon>
        <taxon>Metazoa</taxon>
        <taxon>Ecdysozoa</taxon>
        <taxon>Nematoda</taxon>
        <taxon>Chromadorea</taxon>
        <taxon>Rhabditida</taxon>
        <taxon>Rhabditina</taxon>
        <taxon>Rhabditomorpha</taxon>
        <taxon>Rhabditoidea</taxon>
        <taxon>Rhabditidae</taxon>
        <taxon>Peloderinae</taxon>
        <taxon>Caenorhabditis</taxon>
    </lineage>
</organism>
<keyword evidence="2 5" id="KW-0812">Transmembrane</keyword>
<feature type="transmembrane region" description="Helical" evidence="5">
    <location>
        <begin position="476"/>
        <end position="501"/>
    </location>
</feature>
<dbReference type="PANTHER" id="PTHR43243">
    <property type="entry name" value="INNER MEMBRANE TRANSPORTER YGJI-RELATED"/>
    <property type="match status" value="1"/>
</dbReference>
<dbReference type="OrthoDB" id="3900342at2759"/>
<evidence type="ECO:0000256" key="2">
    <source>
        <dbReference type="ARBA" id="ARBA00022692"/>
    </source>
</evidence>
<protein>
    <recommendedName>
        <fullName evidence="6">Cationic amino acid transporter C-terminal domain-containing protein</fullName>
    </recommendedName>
</protein>
<evidence type="ECO:0000313" key="7">
    <source>
        <dbReference type="EMBL" id="CAD6192246.1"/>
    </source>
</evidence>
<feature type="transmembrane region" description="Helical" evidence="5">
    <location>
        <begin position="266"/>
        <end position="289"/>
    </location>
</feature>
<dbReference type="PANTHER" id="PTHR43243:SF18">
    <property type="entry name" value="CATIONIC AMINO ACID TRANSPORTER C-TERMINAL DOMAIN-CONTAINING PROTEIN"/>
    <property type="match status" value="1"/>
</dbReference>
<keyword evidence="8" id="KW-1185">Reference proteome</keyword>
<keyword evidence="3 5" id="KW-1133">Transmembrane helix</keyword>
<feature type="transmembrane region" description="Helical" evidence="5">
    <location>
        <begin position="507"/>
        <end position="527"/>
    </location>
</feature>
<evidence type="ECO:0000256" key="5">
    <source>
        <dbReference type="SAM" id="Phobius"/>
    </source>
</evidence>
<dbReference type="GO" id="GO:0015171">
    <property type="term" value="F:amino acid transmembrane transporter activity"/>
    <property type="evidence" value="ECO:0007669"/>
    <property type="project" value="TreeGrafter"/>
</dbReference>
<evidence type="ECO:0000256" key="3">
    <source>
        <dbReference type="ARBA" id="ARBA00022989"/>
    </source>
</evidence>
<feature type="transmembrane region" description="Helical" evidence="5">
    <location>
        <begin position="190"/>
        <end position="207"/>
    </location>
</feature>
<reference evidence="7" key="1">
    <citation type="submission" date="2020-10" db="EMBL/GenBank/DDBJ databases">
        <authorList>
            <person name="Kikuchi T."/>
        </authorList>
    </citation>
    <scope>NUCLEOTIDE SEQUENCE</scope>
    <source>
        <strain evidence="7">NKZ352</strain>
    </source>
</reference>